<proteinExistence type="predicted"/>
<protein>
    <submittedName>
        <fullName evidence="2">Uncharacterized protein</fullName>
    </submittedName>
</protein>
<keyword evidence="1" id="KW-1133">Transmembrane helix</keyword>
<keyword evidence="3" id="KW-1185">Reference proteome</keyword>
<dbReference type="Proteomes" id="UP000199227">
    <property type="component" value="Unassembled WGS sequence"/>
</dbReference>
<dbReference type="AlphaFoldDB" id="A0A1I5TGX1"/>
<keyword evidence="1" id="KW-0812">Transmembrane</keyword>
<keyword evidence="1" id="KW-0472">Membrane</keyword>
<reference evidence="2 3" key="1">
    <citation type="submission" date="2016-10" db="EMBL/GenBank/DDBJ databases">
        <authorList>
            <person name="de Groot N.N."/>
        </authorList>
    </citation>
    <scope>NUCLEOTIDE SEQUENCE [LARGE SCALE GENOMIC DNA]</scope>
    <source>
        <strain evidence="2 3">EP1-55-1</strain>
    </source>
</reference>
<name>A0A1I5TGX1_9BACT</name>
<feature type="transmembrane region" description="Helical" evidence="1">
    <location>
        <begin position="46"/>
        <end position="64"/>
    </location>
</feature>
<evidence type="ECO:0000313" key="2">
    <source>
        <dbReference type="EMBL" id="SFP82322.1"/>
    </source>
</evidence>
<dbReference type="EMBL" id="FOXB01000044">
    <property type="protein sequence ID" value="SFP82322.1"/>
    <property type="molecule type" value="Genomic_DNA"/>
</dbReference>
<sequence length="84" mass="9661">MSKKDGLIEKIRQIDGKLKFFRNTILAISSGLVWSVYAMIENKADEKIIILASIGLVVLVLIFIRTKSLEVKQNWLIEELEKEQ</sequence>
<organism evidence="2 3">
    <name type="scientific">Hydrogenimonas thermophila</name>
    <dbReference type="NCBI Taxonomy" id="223786"/>
    <lineage>
        <taxon>Bacteria</taxon>
        <taxon>Pseudomonadati</taxon>
        <taxon>Campylobacterota</taxon>
        <taxon>Epsilonproteobacteria</taxon>
        <taxon>Campylobacterales</taxon>
        <taxon>Hydrogenimonadaceae</taxon>
        <taxon>Hydrogenimonas</taxon>
    </lineage>
</organism>
<feature type="transmembrane region" description="Helical" evidence="1">
    <location>
        <begin position="20"/>
        <end position="40"/>
    </location>
</feature>
<evidence type="ECO:0000313" key="3">
    <source>
        <dbReference type="Proteomes" id="UP000199227"/>
    </source>
</evidence>
<dbReference type="STRING" id="223786.SAMN05216234_14411"/>
<accession>A0A1I5TGX1</accession>
<dbReference type="RefSeq" id="WP_092913801.1">
    <property type="nucleotide sequence ID" value="NZ_FOXB01000044.1"/>
</dbReference>
<evidence type="ECO:0000256" key="1">
    <source>
        <dbReference type="SAM" id="Phobius"/>
    </source>
</evidence>
<gene>
    <name evidence="2" type="ORF">SAMN05216234_14411</name>
</gene>